<dbReference type="PANTHER" id="PTHR22946">
    <property type="entry name" value="DIENELACTONE HYDROLASE DOMAIN-CONTAINING PROTEIN-RELATED"/>
    <property type="match status" value="1"/>
</dbReference>
<keyword evidence="2" id="KW-1185">Reference proteome</keyword>
<accession>M1E7I7</accession>
<dbReference type="HOGENOM" id="CLU_034451_1_0_9"/>
<dbReference type="OrthoDB" id="9812921at2"/>
<dbReference type="PANTHER" id="PTHR22946:SF12">
    <property type="entry name" value="CONIDIAL PIGMENT BIOSYNTHESIS PROTEIN AYG1 (AFU_ORTHOLOGUE AFUA_2G17550)"/>
    <property type="match status" value="1"/>
</dbReference>
<protein>
    <submittedName>
        <fullName evidence="1">Uncharacterized protein</fullName>
    </submittedName>
</protein>
<evidence type="ECO:0000313" key="2">
    <source>
        <dbReference type="Proteomes" id="UP000011765"/>
    </source>
</evidence>
<dbReference type="KEGG" id="tnr:Thena_1676"/>
<dbReference type="Proteomes" id="UP000011765">
    <property type="component" value="Chromosome"/>
</dbReference>
<proteinExistence type="predicted"/>
<gene>
    <name evidence="1" type="ORF">Thena_1676</name>
</gene>
<sequence length="433" mass="48630">MNRREFLGILALGTLLNLESFNDIAFAQVNGSSEGSELFANKEFSYQALRTLSKTFSSCADIKECFLAIKSIKDNDTNSWYEGWKAQGDRLYSLAEEYYSEGFLVSAREAYLRASNYLRTSGFFLGTNPKDPRIFDTYTKSRTSFVKAASLFDPKIESVEIQYQNTTIPLYFVKASNDSVPRPTIVMVGGFDSNAEELVMDWGFGAVKRGFNFATFDGPGQGRALVLQGLYFRPDFEKVSKPVINYIVTRKDVNLKKIAMFGVDLGGYFAPRACAFDNRIALLVADGGVFDYYSSLISLLPPVAKNLLETDKAAFNKAMAEALKDNITFRWAIHHGMWAFNAPTIAEFFLKTKPYNLKNIISNINCPTLVVNSTNTFFFRGESKKFYDLLECPREMINMTASEGAEEGSQIGALGFAQGVIFNWLEYHFNKIS</sequence>
<evidence type="ECO:0000313" key="1">
    <source>
        <dbReference type="EMBL" id="AEE15286.1"/>
    </source>
</evidence>
<dbReference type="eggNOG" id="COG1073">
    <property type="taxonomic scope" value="Bacteria"/>
</dbReference>
<dbReference type="Gene3D" id="3.40.50.1820">
    <property type="entry name" value="alpha/beta hydrolase"/>
    <property type="match status" value="1"/>
</dbReference>
<dbReference type="Gene3D" id="1.20.1440.110">
    <property type="entry name" value="acylaminoacyl peptidase"/>
    <property type="match status" value="1"/>
</dbReference>
<dbReference type="EMBL" id="CP002690">
    <property type="protein sequence ID" value="AEE15286.1"/>
    <property type="molecule type" value="Genomic_DNA"/>
</dbReference>
<dbReference type="InterPro" id="IPR050261">
    <property type="entry name" value="FrsA_esterase"/>
</dbReference>
<dbReference type="AlphaFoldDB" id="M1E7I7"/>
<organism evidence="1 2">
    <name type="scientific">Thermodesulfobium narugense DSM 14796</name>
    <dbReference type="NCBI Taxonomy" id="747365"/>
    <lineage>
        <taxon>Bacteria</taxon>
        <taxon>Pseudomonadati</taxon>
        <taxon>Thermodesulfobiota</taxon>
        <taxon>Thermodesulfobiia</taxon>
        <taxon>Thermodesulfobiales</taxon>
        <taxon>Thermodesulfobiaceae</taxon>
        <taxon>Thermodesulfobium</taxon>
    </lineage>
</organism>
<dbReference type="SUPFAM" id="SSF53474">
    <property type="entry name" value="alpha/beta-Hydrolases"/>
    <property type="match status" value="1"/>
</dbReference>
<dbReference type="RefSeq" id="WP_013757006.1">
    <property type="nucleotide sequence ID" value="NC_015499.1"/>
</dbReference>
<name>M1E7I7_9BACT</name>
<dbReference type="STRING" id="747365.Thena_1676"/>
<dbReference type="InterPro" id="IPR029058">
    <property type="entry name" value="AB_hydrolase_fold"/>
</dbReference>
<reference evidence="1 2" key="1">
    <citation type="submission" date="2011-04" db="EMBL/GenBank/DDBJ databases">
        <title>The complete genome of Thermodesulfobium narugense DSM 14796.</title>
        <authorList>
            <consortium name="US DOE Joint Genome Institute (JGI-PGF)"/>
            <person name="Lucas S."/>
            <person name="Han J."/>
            <person name="Lapidus A."/>
            <person name="Bruce D."/>
            <person name="Goodwin L."/>
            <person name="Pitluck S."/>
            <person name="Peters L."/>
            <person name="Kyrpides N."/>
            <person name="Mavromatis K."/>
            <person name="Pagani I."/>
            <person name="Ivanova N."/>
            <person name="Ovchinnikova G."/>
            <person name="Zhang X."/>
            <person name="Saunders L."/>
            <person name="Detter J.C."/>
            <person name="Tapia R."/>
            <person name="Han C."/>
            <person name="Land M."/>
            <person name="Hauser L."/>
            <person name="Markowitz V."/>
            <person name="Cheng J.-F."/>
            <person name="Hugenholtz P."/>
            <person name="Woyke T."/>
            <person name="Wu D."/>
            <person name="Spring S."/>
            <person name="Schroeder M."/>
            <person name="Brambilla E."/>
            <person name="Klenk H.-P."/>
            <person name="Eisen J.A."/>
        </authorList>
    </citation>
    <scope>NUCLEOTIDE SEQUENCE [LARGE SCALE GENOMIC DNA]</scope>
    <source>
        <strain evidence="1 2">DSM 14796</strain>
    </source>
</reference>